<protein>
    <submittedName>
        <fullName evidence="2">Uncharacterized protein</fullName>
    </submittedName>
</protein>
<feature type="compositionally biased region" description="Basic and acidic residues" evidence="1">
    <location>
        <begin position="124"/>
        <end position="133"/>
    </location>
</feature>
<comment type="caution">
    <text evidence="2">The sequence shown here is derived from an EMBL/GenBank/DDBJ whole genome shotgun (WGS) entry which is preliminary data.</text>
</comment>
<feature type="compositionally biased region" description="Low complexity" evidence="1">
    <location>
        <begin position="140"/>
        <end position="151"/>
    </location>
</feature>
<dbReference type="Proteomes" id="UP001215598">
    <property type="component" value="Unassembled WGS sequence"/>
</dbReference>
<reference evidence="2" key="1">
    <citation type="submission" date="2023-03" db="EMBL/GenBank/DDBJ databases">
        <title>Massive genome expansion in bonnet fungi (Mycena s.s.) driven by repeated elements and novel gene families across ecological guilds.</title>
        <authorList>
            <consortium name="Lawrence Berkeley National Laboratory"/>
            <person name="Harder C.B."/>
            <person name="Miyauchi S."/>
            <person name="Viragh M."/>
            <person name="Kuo A."/>
            <person name="Thoen E."/>
            <person name="Andreopoulos B."/>
            <person name="Lu D."/>
            <person name="Skrede I."/>
            <person name="Drula E."/>
            <person name="Henrissat B."/>
            <person name="Morin E."/>
            <person name="Kohler A."/>
            <person name="Barry K."/>
            <person name="LaButti K."/>
            <person name="Morin E."/>
            <person name="Salamov A."/>
            <person name="Lipzen A."/>
            <person name="Mereny Z."/>
            <person name="Hegedus B."/>
            <person name="Baldrian P."/>
            <person name="Stursova M."/>
            <person name="Weitz H."/>
            <person name="Taylor A."/>
            <person name="Grigoriev I.V."/>
            <person name="Nagy L.G."/>
            <person name="Martin F."/>
            <person name="Kauserud H."/>
        </authorList>
    </citation>
    <scope>NUCLEOTIDE SEQUENCE</scope>
    <source>
        <strain evidence="2">CBHHK182m</strain>
    </source>
</reference>
<dbReference type="EMBL" id="JARKIB010000696">
    <property type="protein sequence ID" value="KAJ7694042.1"/>
    <property type="molecule type" value="Genomic_DNA"/>
</dbReference>
<organism evidence="2 3">
    <name type="scientific">Mycena metata</name>
    <dbReference type="NCBI Taxonomy" id="1033252"/>
    <lineage>
        <taxon>Eukaryota</taxon>
        <taxon>Fungi</taxon>
        <taxon>Dikarya</taxon>
        <taxon>Basidiomycota</taxon>
        <taxon>Agaricomycotina</taxon>
        <taxon>Agaricomycetes</taxon>
        <taxon>Agaricomycetidae</taxon>
        <taxon>Agaricales</taxon>
        <taxon>Marasmiineae</taxon>
        <taxon>Mycenaceae</taxon>
        <taxon>Mycena</taxon>
    </lineage>
</organism>
<sequence>MKRKAPKSSPAPSGTALSLSADSPSLVDRSSPAAPWSFLSSYQAFIEIIQFFAKENIKYSDSTVAVPLVNTLRPLLRLRPSSSSASPRNGPSTSSPTFPPCPFKTRTPLSLSKIDLDSESEEEPVVKKPRLDKPPVPGRAASVEGGAAAVSTPPQPAAGPSTTTPCVLRSTAAETPTKPSTTDKSIIKVKAPPKPEPKPAKVETKPEVKLPKVESKPEVKPSKPPPPTVSTAKVKGKEKDPEPYLTAEQK</sequence>
<feature type="compositionally biased region" description="Polar residues" evidence="1">
    <location>
        <begin position="10"/>
        <end position="23"/>
    </location>
</feature>
<evidence type="ECO:0000313" key="2">
    <source>
        <dbReference type="EMBL" id="KAJ7694042.1"/>
    </source>
</evidence>
<feature type="compositionally biased region" description="Polar residues" evidence="1">
    <location>
        <begin position="172"/>
        <end position="184"/>
    </location>
</feature>
<evidence type="ECO:0000256" key="1">
    <source>
        <dbReference type="SAM" id="MobiDB-lite"/>
    </source>
</evidence>
<feature type="compositionally biased region" description="Low complexity" evidence="1">
    <location>
        <begin position="78"/>
        <end position="96"/>
    </location>
</feature>
<feature type="region of interest" description="Disordered" evidence="1">
    <location>
        <begin position="78"/>
        <end position="250"/>
    </location>
</feature>
<keyword evidence="3" id="KW-1185">Reference proteome</keyword>
<gene>
    <name evidence="2" type="ORF">B0H16DRAFT_1706886</name>
</gene>
<feature type="non-terminal residue" evidence="2">
    <location>
        <position position="250"/>
    </location>
</feature>
<evidence type="ECO:0000313" key="3">
    <source>
        <dbReference type="Proteomes" id="UP001215598"/>
    </source>
</evidence>
<feature type="region of interest" description="Disordered" evidence="1">
    <location>
        <begin position="1"/>
        <end position="31"/>
    </location>
</feature>
<proteinExistence type="predicted"/>
<feature type="compositionally biased region" description="Basic and acidic residues" evidence="1">
    <location>
        <begin position="193"/>
        <end position="221"/>
    </location>
</feature>
<name>A0AAD7DNW6_9AGAR</name>
<dbReference type="AlphaFoldDB" id="A0AAD7DNW6"/>
<accession>A0AAD7DNW6</accession>